<reference evidence="2" key="1">
    <citation type="submission" date="2020-03" db="EMBL/GenBank/DDBJ databases">
        <title>Draft sequencing of Paenibacilllus sp. S3N08.</title>
        <authorList>
            <person name="Kim D.-U."/>
        </authorList>
    </citation>
    <scope>NUCLEOTIDE SEQUENCE</scope>
    <source>
        <strain evidence="2">S3N08</strain>
    </source>
</reference>
<evidence type="ECO:0000313" key="3">
    <source>
        <dbReference type="Proteomes" id="UP001165962"/>
    </source>
</evidence>
<dbReference type="EMBL" id="JAAOIW010000022">
    <property type="protein sequence ID" value="NHN34808.1"/>
    <property type="molecule type" value="Genomic_DNA"/>
</dbReference>
<protein>
    <submittedName>
        <fullName evidence="2">Uncharacterized protein</fullName>
    </submittedName>
</protein>
<organism evidence="2 3">
    <name type="scientific">Paenibacillus agricola</name>
    <dbReference type="NCBI Taxonomy" id="2716264"/>
    <lineage>
        <taxon>Bacteria</taxon>
        <taxon>Bacillati</taxon>
        <taxon>Bacillota</taxon>
        <taxon>Bacilli</taxon>
        <taxon>Bacillales</taxon>
        <taxon>Paenibacillaceae</taxon>
        <taxon>Paenibacillus</taxon>
    </lineage>
</organism>
<evidence type="ECO:0000313" key="2">
    <source>
        <dbReference type="EMBL" id="NHN34808.1"/>
    </source>
</evidence>
<proteinExistence type="predicted"/>
<sequence length="52" mass="6114">MKEKKGKLIKGDFKRLPSYKDQLDEVLKKVEQHDRSMAKAKKTINDILNNKN</sequence>
<dbReference type="Proteomes" id="UP001165962">
    <property type="component" value="Unassembled WGS sequence"/>
</dbReference>
<evidence type="ECO:0000256" key="1">
    <source>
        <dbReference type="SAM" id="Coils"/>
    </source>
</evidence>
<keyword evidence="3" id="KW-1185">Reference proteome</keyword>
<gene>
    <name evidence="2" type="ORF">G9U52_34250</name>
</gene>
<accession>A0ABX0JFW4</accession>
<dbReference type="RefSeq" id="WP_166156453.1">
    <property type="nucleotide sequence ID" value="NZ_JAAOIW010000022.1"/>
</dbReference>
<feature type="coiled-coil region" evidence="1">
    <location>
        <begin position="23"/>
        <end position="50"/>
    </location>
</feature>
<name>A0ABX0JFW4_9BACL</name>
<keyword evidence="1" id="KW-0175">Coiled coil</keyword>
<comment type="caution">
    <text evidence="2">The sequence shown here is derived from an EMBL/GenBank/DDBJ whole genome shotgun (WGS) entry which is preliminary data.</text>
</comment>